<keyword evidence="3" id="KW-1185">Reference proteome</keyword>
<name>A0ABX9AKB9_9ENTR</name>
<dbReference type="RefSeq" id="WP_222158720.1">
    <property type="nucleotide sequence ID" value="NZ_CP081864.1"/>
</dbReference>
<accession>A0ABX9AKB9</accession>
<evidence type="ECO:0000313" key="2">
    <source>
        <dbReference type="EMBL" id="QZN95629.1"/>
    </source>
</evidence>
<evidence type="ECO:0000256" key="1">
    <source>
        <dbReference type="SAM" id="MobiDB-lite"/>
    </source>
</evidence>
<proteinExistence type="predicted"/>
<gene>
    <name evidence="2" type="ORF">K6K13_21180</name>
</gene>
<dbReference type="InterPro" id="IPR005589">
    <property type="entry name" value="ArfA"/>
</dbReference>
<dbReference type="Proteomes" id="UP000825886">
    <property type="component" value="Chromosome"/>
</dbReference>
<protein>
    <submittedName>
        <fullName evidence="2">Alternative ribosome-rescue factor A</fullName>
    </submittedName>
</protein>
<evidence type="ECO:0000313" key="3">
    <source>
        <dbReference type="Proteomes" id="UP000825886"/>
    </source>
</evidence>
<reference evidence="2 3" key="1">
    <citation type="submission" date="2021-08" db="EMBL/GenBank/DDBJ databases">
        <title>Culture and genomic analysis of Symbiopectobacterium purcellii sp. nov. gen. nov., isolated from the leafhopper Empoasca decipiens.</title>
        <authorList>
            <person name="Nadal-Jimenez P."/>
            <person name="Siozios S."/>
            <person name="Halliday N."/>
            <person name="Camara M."/>
            <person name="Hurst G.D.D."/>
        </authorList>
    </citation>
    <scope>NUCLEOTIDE SEQUENCE [LARGE SCALE GENOMIC DNA]</scope>
    <source>
        <strain evidence="2 3">SyEd1</strain>
    </source>
</reference>
<feature type="compositionally biased region" description="Basic and acidic residues" evidence="1">
    <location>
        <begin position="40"/>
        <end position="49"/>
    </location>
</feature>
<dbReference type="Pfam" id="PF03889">
    <property type="entry name" value="ArfA"/>
    <property type="match status" value="1"/>
</dbReference>
<organism evidence="2 3">
    <name type="scientific">Symbiopectobacterium purcellii</name>
    <dbReference type="NCBI Taxonomy" id="2871826"/>
    <lineage>
        <taxon>Bacteria</taxon>
        <taxon>Pseudomonadati</taxon>
        <taxon>Pseudomonadota</taxon>
        <taxon>Gammaproteobacteria</taxon>
        <taxon>Enterobacterales</taxon>
        <taxon>Enterobacteriaceae</taxon>
    </lineage>
</organism>
<dbReference type="EMBL" id="CP081864">
    <property type="protein sequence ID" value="QZN95629.1"/>
    <property type="molecule type" value="Genomic_DNA"/>
</dbReference>
<sequence>MSTYQHKKGKIQDNALEALLHDPLFRQRVEKNKKGKGSYCRKDKQDKGQNWEASGKSSKDALPLASHFMAVLGFVKQRYAFGC</sequence>
<feature type="region of interest" description="Disordered" evidence="1">
    <location>
        <begin position="31"/>
        <end position="57"/>
    </location>
</feature>